<proteinExistence type="predicted"/>
<dbReference type="Proteomes" id="UP000657385">
    <property type="component" value="Unassembled WGS sequence"/>
</dbReference>
<feature type="compositionally biased region" description="Polar residues" evidence="1">
    <location>
        <begin position="170"/>
        <end position="183"/>
    </location>
</feature>
<evidence type="ECO:0000313" key="2">
    <source>
        <dbReference type="EMBL" id="MBF9071801.1"/>
    </source>
</evidence>
<evidence type="ECO:0000313" key="3">
    <source>
        <dbReference type="Proteomes" id="UP000657385"/>
    </source>
</evidence>
<evidence type="ECO:0000256" key="1">
    <source>
        <dbReference type="SAM" id="MobiDB-lite"/>
    </source>
</evidence>
<dbReference type="RefSeq" id="WP_196196969.1">
    <property type="nucleotide sequence ID" value="NZ_JADPRT010000013.1"/>
</dbReference>
<dbReference type="EMBL" id="JADPRT010000013">
    <property type="protein sequence ID" value="MBF9071801.1"/>
    <property type="molecule type" value="Genomic_DNA"/>
</dbReference>
<sequence length="183" mass="19922">MTSPDRSVRLLTSVHVQVEAARRALLALRLDPVPDVADYLWHTEQVADLFKLCGEHTALLTQLPQDRDTVQVLAVLGRAAGCLGQAAAHLGFGLEHLAWARREPTAQGESADQVQSRLATQVHQARTELFVAHSVLYCEIHGRRTDHAASAPEPVERARAAPVQSGMRAKQTTAASSRTGARR</sequence>
<organism evidence="2 3">
    <name type="scientific">Streptacidiphilus fuscans</name>
    <dbReference type="NCBI Taxonomy" id="2789292"/>
    <lineage>
        <taxon>Bacteria</taxon>
        <taxon>Bacillati</taxon>
        <taxon>Actinomycetota</taxon>
        <taxon>Actinomycetes</taxon>
        <taxon>Kitasatosporales</taxon>
        <taxon>Streptomycetaceae</taxon>
        <taxon>Streptacidiphilus</taxon>
    </lineage>
</organism>
<protein>
    <submittedName>
        <fullName evidence="2">Uncharacterized protein</fullName>
    </submittedName>
</protein>
<feature type="region of interest" description="Disordered" evidence="1">
    <location>
        <begin position="146"/>
        <end position="183"/>
    </location>
</feature>
<dbReference type="AlphaFoldDB" id="A0A931B7Y8"/>
<gene>
    <name evidence="2" type="ORF">I2501_27635</name>
</gene>
<comment type="caution">
    <text evidence="2">The sequence shown here is derived from an EMBL/GenBank/DDBJ whole genome shotgun (WGS) entry which is preliminary data.</text>
</comment>
<accession>A0A931B7Y8</accession>
<reference evidence="2" key="1">
    <citation type="submission" date="2020-11" db="EMBL/GenBank/DDBJ databases">
        <title>Isolation and identification of active actinomycetes.</title>
        <authorList>
            <person name="Yu B."/>
        </authorList>
    </citation>
    <scope>NUCLEOTIDE SEQUENCE</scope>
    <source>
        <strain evidence="2">NEAU-YB345</strain>
    </source>
</reference>
<name>A0A931B7Y8_9ACTN</name>
<keyword evidence="3" id="KW-1185">Reference proteome</keyword>